<protein>
    <submittedName>
        <fullName evidence="1">Signal peptidase-like protein</fullName>
    </submittedName>
</protein>
<dbReference type="KEGG" id="soz:Spy49_0328"/>
<evidence type="ECO:0000313" key="2">
    <source>
        <dbReference type="Proteomes" id="UP000001039"/>
    </source>
</evidence>
<dbReference type="Proteomes" id="UP000001039">
    <property type="component" value="Chromosome"/>
</dbReference>
<sequence>MWQATVLLSFLGKFLTVSIKILKNQGLSLTLGKATSPYGRLLCCLYDEGGFYQ</sequence>
<accession>A0A0H3BYU7</accession>
<name>A0A0H3BYU7_STRPZ</name>
<gene>
    <name evidence="1" type="ordered locus">Spy49_0328</name>
</gene>
<reference evidence="1 2" key="1">
    <citation type="journal article" date="2008" name="J. Bacteriol.">
        <title>Genome sequence of a nephritogenic and highly transformable M49 strain of Streptococcus pyogenes.</title>
        <authorList>
            <person name="McShan W.M."/>
            <person name="Ferretti J.J."/>
            <person name="Karasawa T."/>
            <person name="Suvorov A.N."/>
            <person name="Lin S."/>
            <person name="Qin B."/>
            <person name="Jia H."/>
            <person name="Kenton S."/>
            <person name="Najar F."/>
            <person name="Wu H."/>
            <person name="Scott J."/>
            <person name="Roe B.A."/>
            <person name="Savic D.J."/>
        </authorList>
    </citation>
    <scope>NUCLEOTIDE SEQUENCE [LARGE SCALE GENOMIC DNA]</scope>
    <source>
        <strain evidence="1 2">NZ131</strain>
    </source>
</reference>
<proteinExistence type="predicted"/>
<evidence type="ECO:0000313" key="1">
    <source>
        <dbReference type="EMBL" id="ACI60664.1"/>
    </source>
</evidence>
<dbReference type="HOGENOM" id="CLU_3205927_0_0_9"/>
<organism evidence="1 2">
    <name type="scientific">Streptococcus pyogenes serotype M49 (strain NZ131)</name>
    <dbReference type="NCBI Taxonomy" id="471876"/>
    <lineage>
        <taxon>Bacteria</taxon>
        <taxon>Bacillati</taxon>
        <taxon>Bacillota</taxon>
        <taxon>Bacilli</taxon>
        <taxon>Lactobacillales</taxon>
        <taxon>Streptococcaceae</taxon>
        <taxon>Streptococcus</taxon>
    </lineage>
</organism>
<dbReference type="AlphaFoldDB" id="A0A0H3BYU7"/>
<dbReference type="EMBL" id="CP000829">
    <property type="protein sequence ID" value="ACI60664.1"/>
    <property type="molecule type" value="Genomic_DNA"/>
</dbReference>